<gene>
    <name evidence="7" type="ORF">HOLleu_09681</name>
</gene>
<feature type="transmembrane region" description="Helical" evidence="5">
    <location>
        <begin position="292"/>
        <end position="311"/>
    </location>
</feature>
<feature type="transmembrane region" description="Helical" evidence="5">
    <location>
        <begin position="140"/>
        <end position="160"/>
    </location>
</feature>
<dbReference type="AlphaFoldDB" id="A0A9Q1CCI5"/>
<keyword evidence="4 5" id="KW-0472">Membrane</keyword>
<organism evidence="7 8">
    <name type="scientific">Holothuria leucospilota</name>
    <name type="common">Black long sea cucumber</name>
    <name type="synonym">Mertensiothuria leucospilota</name>
    <dbReference type="NCBI Taxonomy" id="206669"/>
    <lineage>
        <taxon>Eukaryota</taxon>
        <taxon>Metazoa</taxon>
        <taxon>Echinodermata</taxon>
        <taxon>Eleutherozoa</taxon>
        <taxon>Echinozoa</taxon>
        <taxon>Holothuroidea</taxon>
        <taxon>Aspidochirotacea</taxon>
        <taxon>Aspidochirotida</taxon>
        <taxon>Holothuriidae</taxon>
        <taxon>Holothuria</taxon>
    </lineage>
</organism>
<accession>A0A9Q1CCI5</accession>
<feature type="domain" description="G-protein coupled receptors family 1 profile" evidence="6">
    <location>
        <begin position="58"/>
        <end position="323"/>
    </location>
</feature>
<feature type="transmembrane region" description="Helical" evidence="5">
    <location>
        <begin position="262"/>
        <end position="286"/>
    </location>
</feature>
<dbReference type="GO" id="GO:0072545">
    <property type="term" value="F:L-tyrosine binding"/>
    <property type="evidence" value="ECO:0007669"/>
    <property type="project" value="InterPro"/>
</dbReference>
<evidence type="ECO:0000313" key="8">
    <source>
        <dbReference type="Proteomes" id="UP001152320"/>
    </source>
</evidence>
<evidence type="ECO:0000256" key="4">
    <source>
        <dbReference type="ARBA" id="ARBA00023136"/>
    </source>
</evidence>
<name>A0A9Q1CCI5_HOLLE</name>
<dbReference type="GO" id="GO:0032438">
    <property type="term" value="P:melanosome organization"/>
    <property type="evidence" value="ECO:0007669"/>
    <property type="project" value="TreeGrafter"/>
</dbReference>
<dbReference type="Gene3D" id="1.20.1070.10">
    <property type="entry name" value="Rhodopsin 7-helix transmembrane proteins"/>
    <property type="match status" value="1"/>
</dbReference>
<dbReference type="InterPro" id="IPR017452">
    <property type="entry name" value="GPCR_Rhodpsn_7TM"/>
</dbReference>
<dbReference type="PANTHER" id="PTHR15177">
    <property type="entry name" value="G-PROTEIN COUPLED RECEPTOR 143"/>
    <property type="match status" value="1"/>
</dbReference>
<proteinExistence type="predicted"/>
<keyword evidence="2 5" id="KW-0812">Transmembrane</keyword>
<feature type="transmembrane region" description="Helical" evidence="5">
    <location>
        <begin position="36"/>
        <end position="63"/>
    </location>
</feature>
<evidence type="ECO:0000256" key="5">
    <source>
        <dbReference type="SAM" id="Phobius"/>
    </source>
</evidence>
<evidence type="ECO:0000259" key="6">
    <source>
        <dbReference type="PROSITE" id="PS50262"/>
    </source>
</evidence>
<comment type="caution">
    <text evidence="7">The sequence shown here is derived from an EMBL/GenBank/DDBJ whole genome shotgun (WGS) entry which is preliminary data.</text>
</comment>
<feature type="transmembrane region" description="Helical" evidence="5">
    <location>
        <begin position="167"/>
        <end position="189"/>
    </location>
</feature>
<reference evidence="7" key="1">
    <citation type="submission" date="2021-10" db="EMBL/GenBank/DDBJ databases">
        <title>Tropical sea cucumber genome reveals ecological adaptation and Cuvierian tubules defense mechanism.</title>
        <authorList>
            <person name="Chen T."/>
        </authorList>
    </citation>
    <scope>NUCLEOTIDE SEQUENCE</scope>
    <source>
        <strain evidence="7">Nanhai2018</strain>
        <tissue evidence="7">Muscle</tissue>
    </source>
</reference>
<evidence type="ECO:0000256" key="3">
    <source>
        <dbReference type="ARBA" id="ARBA00022989"/>
    </source>
</evidence>
<dbReference type="Pfam" id="PF02101">
    <property type="entry name" value="Ocular_alb"/>
    <property type="match status" value="1"/>
</dbReference>
<dbReference type="Proteomes" id="UP001152320">
    <property type="component" value="Chromosome 4"/>
</dbReference>
<dbReference type="PROSITE" id="PS50262">
    <property type="entry name" value="G_PROTEIN_RECEP_F1_2"/>
    <property type="match status" value="1"/>
</dbReference>
<feature type="transmembrane region" description="Helical" evidence="5">
    <location>
        <begin position="84"/>
        <end position="109"/>
    </location>
</feature>
<dbReference type="SUPFAM" id="SSF81321">
    <property type="entry name" value="Family A G protein-coupled receptor-like"/>
    <property type="match status" value="1"/>
</dbReference>
<protein>
    <recommendedName>
        <fullName evidence="6">G-protein coupled receptors family 1 profile domain-containing protein</fullName>
    </recommendedName>
</protein>
<dbReference type="OrthoDB" id="10069455at2759"/>
<dbReference type="PANTHER" id="PTHR15177:SF2">
    <property type="entry name" value="G-PROTEIN COUPLED RECEPTOR 143"/>
    <property type="match status" value="1"/>
</dbReference>
<dbReference type="PRINTS" id="PR00965">
    <property type="entry name" value="OCULARALBNSM"/>
</dbReference>
<dbReference type="InterPro" id="IPR001414">
    <property type="entry name" value="GPR143"/>
</dbReference>
<dbReference type="GO" id="GO:0035643">
    <property type="term" value="F:L-DOPA receptor activity"/>
    <property type="evidence" value="ECO:0007669"/>
    <property type="project" value="TreeGrafter"/>
</dbReference>
<dbReference type="GO" id="GO:0005886">
    <property type="term" value="C:plasma membrane"/>
    <property type="evidence" value="ECO:0007669"/>
    <property type="project" value="TreeGrafter"/>
</dbReference>
<keyword evidence="3 5" id="KW-1133">Transmembrane helix</keyword>
<dbReference type="GO" id="GO:0072544">
    <property type="term" value="F:L-DOPA binding"/>
    <property type="evidence" value="ECO:0007669"/>
    <property type="project" value="InterPro"/>
</dbReference>
<dbReference type="CDD" id="cd00637">
    <property type="entry name" value="7tm_classA_rhodopsin-like"/>
    <property type="match status" value="1"/>
</dbReference>
<evidence type="ECO:0000256" key="1">
    <source>
        <dbReference type="ARBA" id="ARBA00004370"/>
    </source>
</evidence>
<dbReference type="GO" id="GO:0050848">
    <property type="term" value="P:regulation of calcium-mediated signaling"/>
    <property type="evidence" value="ECO:0007669"/>
    <property type="project" value="TreeGrafter"/>
</dbReference>
<sequence length="370" mass="42568">MSSPLLNMICCVFRDGNKNKTHSLHSERSHHPEKRVMLIFGFIFFTGMFVGALVSLIGTGLTLRPKRGTQRTRREAVADKRQRVILSWLAASDLLGCVGGLVMAVYGIIQLTTFYEEPQANPDTFAPSLICVVLTTWMQFFYVATIFWSFFYALDVYLMLKGHEGKFLFWVYFCLAWFVAAVVMGETLYLTFEKRKGFRCVKDNFENMASIFIGSFVVLIIMFFGMPVIYFLSSRMLSPMLKRGGVYTNRERRVKAQIQKRFFKIVVIFMICWSPNIVEYFLALIQLRTPNFHWWDSMITYVLLSSLMAFLNPMQAFLNALVYWGPAGCTKVQPTPEVEIHHQSESFFIGQRSATINNGEEAPLLGDTRM</sequence>
<dbReference type="EMBL" id="JAIZAY010000004">
    <property type="protein sequence ID" value="KAJ8042821.1"/>
    <property type="molecule type" value="Genomic_DNA"/>
</dbReference>
<evidence type="ECO:0000256" key="2">
    <source>
        <dbReference type="ARBA" id="ARBA00022692"/>
    </source>
</evidence>
<comment type="subcellular location">
    <subcellularLocation>
        <location evidence="1">Membrane</location>
    </subcellularLocation>
</comment>
<dbReference type="GO" id="GO:0035240">
    <property type="term" value="F:dopamine binding"/>
    <property type="evidence" value="ECO:0007669"/>
    <property type="project" value="InterPro"/>
</dbReference>
<keyword evidence="8" id="KW-1185">Reference proteome</keyword>
<evidence type="ECO:0000313" key="7">
    <source>
        <dbReference type="EMBL" id="KAJ8042821.1"/>
    </source>
</evidence>
<feature type="transmembrane region" description="Helical" evidence="5">
    <location>
        <begin position="209"/>
        <end position="233"/>
    </location>
</feature>